<proteinExistence type="predicted"/>
<gene>
    <name evidence="1" type="ORF">NF865_07905</name>
</gene>
<dbReference type="AlphaFoldDB" id="A0A9E7MWN1"/>
<protein>
    <submittedName>
        <fullName evidence="1">Uncharacterized protein</fullName>
    </submittedName>
</protein>
<organism evidence="1 2">
    <name type="scientific">Thermococcus aggregans</name>
    <dbReference type="NCBI Taxonomy" id="110163"/>
    <lineage>
        <taxon>Archaea</taxon>
        <taxon>Methanobacteriati</taxon>
        <taxon>Methanobacteriota</taxon>
        <taxon>Thermococci</taxon>
        <taxon>Thermococcales</taxon>
        <taxon>Thermococcaceae</taxon>
        <taxon>Thermococcus</taxon>
    </lineage>
</organism>
<name>A0A9E7MWN1_THEAG</name>
<reference evidence="1" key="1">
    <citation type="journal article" date="1998" name="Int. J. Syst. Bacteriol. 48 Pt">
        <title>Thermococcus guaymasensis sp. nov. and Thermococcus aggregans sp. nov., two novel thermophilic archaea isolated from the Guaymas Basin hydrothermal vent site.</title>
        <authorList>
            <person name="Canganella F."/>
            <person name="Jones W.J."/>
            <person name="Gambacorta A."/>
            <person name="Antranikian G."/>
        </authorList>
    </citation>
    <scope>NUCLEOTIDE SEQUENCE</scope>
    <source>
        <strain evidence="1">TY</strain>
    </source>
</reference>
<evidence type="ECO:0000313" key="2">
    <source>
        <dbReference type="Proteomes" id="UP001055732"/>
    </source>
</evidence>
<evidence type="ECO:0000313" key="1">
    <source>
        <dbReference type="EMBL" id="USS40245.1"/>
    </source>
</evidence>
<dbReference type="RefSeq" id="WP_253304202.1">
    <property type="nucleotide sequence ID" value="NZ_CP099582.1"/>
</dbReference>
<keyword evidence="2" id="KW-1185">Reference proteome</keyword>
<dbReference type="EMBL" id="CP099582">
    <property type="protein sequence ID" value="USS40245.1"/>
    <property type="molecule type" value="Genomic_DNA"/>
</dbReference>
<accession>A0A9E7MWN1</accession>
<reference evidence="1" key="2">
    <citation type="submission" date="2022-06" db="EMBL/GenBank/DDBJ databases">
        <authorList>
            <person name="Park Y.-J."/>
        </authorList>
    </citation>
    <scope>NUCLEOTIDE SEQUENCE</scope>
    <source>
        <strain evidence="1">TY</strain>
    </source>
</reference>
<dbReference type="Proteomes" id="UP001055732">
    <property type="component" value="Chromosome"/>
</dbReference>
<sequence length="85" mass="10255">MIIFIAFGLWYVSYARRTLLYKKMQIEYLLSWYKIAAKKFKCHDESALRQSLIEETKKILSNEPDTTKRKALEEHMNRLLAEIER</sequence>
<dbReference type="KEGG" id="tagg:NF865_07905"/>